<dbReference type="PaxDb" id="4097-A0A1S3YQB0"/>
<feature type="region of interest" description="Disordered" evidence="1">
    <location>
        <begin position="222"/>
        <end position="257"/>
    </location>
</feature>
<keyword evidence="2" id="KW-1185">Reference proteome</keyword>
<dbReference type="AlphaFoldDB" id="A0A1S3YQB0"/>
<dbReference type="KEGG" id="nta:107778425"/>
<dbReference type="InterPro" id="IPR040256">
    <property type="entry name" value="At4g02000-like"/>
</dbReference>
<evidence type="ECO:0008006" key="6">
    <source>
        <dbReference type="Google" id="ProtNLM"/>
    </source>
</evidence>
<proteinExistence type="predicted"/>
<evidence type="ECO:0000313" key="5">
    <source>
        <dbReference type="RefSeq" id="XP_016454166.1"/>
    </source>
</evidence>
<organism evidence="4">
    <name type="scientific">Nicotiana tabacum</name>
    <name type="common">Common tobacco</name>
    <dbReference type="NCBI Taxonomy" id="4097"/>
    <lineage>
        <taxon>Eukaryota</taxon>
        <taxon>Viridiplantae</taxon>
        <taxon>Streptophyta</taxon>
        <taxon>Embryophyta</taxon>
        <taxon>Tracheophyta</taxon>
        <taxon>Spermatophyta</taxon>
        <taxon>Magnoliopsida</taxon>
        <taxon>eudicotyledons</taxon>
        <taxon>Gunneridae</taxon>
        <taxon>Pentapetalae</taxon>
        <taxon>asterids</taxon>
        <taxon>lamiids</taxon>
        <taxon>Solanales</taxon>
        <taxon>Solanaceae</taxon>
        <taxon>Nicotianoideae</taxon>
        <taxon>Nicotianeae</taxon>
        <taxon>Nicotiana</taxon>
    </lineage>
</organism>
<reference key="1">
    <citation type="journal article" date="2014" name="Nat. Commun.">
        <title>The tobacco genome sequence and its comparison with those of tomato and potato.</title>
        <authorList>
            <person name="Sierro N."/>
            <person name="Battey J.N."/>
            <person name="Ouadi S."/>
            <person name="Bakaher N."/>
            <person name="Bovet L."/>
            <person name="Willig A."/>
            <person name="Goepfert S."/>
            <person name="Peitsch M.C."/>
            <person name="Ivanov N.V."/>
        </authorList>
    </citation>
    <scope>NUCLEOTIDE SEQUENCE [LARGE SCALE GENOMIC DNA]</scope>
    <source>
        <strain>cv. TN90</strain>
    </source>
</reference>
<dbReference type="RefSeq" id="XP_016454165.1">
    <property type="nucleotide sequence ID" value="XM_016598679.1"/>
</dbReference>
<dbReference type="PANTHER" id="PTHR31286:SF177">
    <property type="entry name" value="ENDONUCLEASE_EXONUCLEASE_PHOSPHATASE"/>
    <property type="match status" value="1"/>
</dbReference>
<dbReference type="GeneID" id="107778425"/>
<dbReference type="RefSeq" id="XP_016454166.1">
    <property type="nucleotide sequence ID" value="XM_016598680.1"/>
</dbReference>
<dbReference type="RefSeq" id="XP_016454163.1">
    <property type="nucleotide sequence ID" value="XM_016598677.1"/>
</dbReference>
<evidence type="ECO:0000313" key="2">
    <source>
        <dbReference type="Proteomes" id="UP000790787"/>
    </source>
</evidence>
<accession>A0A1S3YQB0</accession>
<gene>
    <name evidence="3 4 5" type="primary">LOC107778425</name>
</gene>
<name>A0A1S3YQB0_TOBAC</name>
<evidence type="ECO:0000313" key="4">
    <source>
        <dbReference type="RefSeq" id="XP_016454165.1"/>
    </source>
</evidence>
<dbReference type="OrthoDB" id="1304206at2759"/>
<evidence type="ECO:0000313" key="3">
    <source>
        <dbReference type="RefSeq" id="XP_016454163.1"/>
    </source>
</evidence>
<dbReference type="Proteomes" id="UP000790787">
    <property type="component" value="Chromosome 15"/>
</dbReference>
<dbReference type="PANTHER" id="PTHR31286">
    <property type="entry name" value="GLYCINE-RICH CELL WALL STRUCTURAL PROTEIN 1.8-LIKE"/>
    <property type="match status" value="1"/>
</dbReference>
<feature type="compositionally biased region" description="Polar residues" evidence="1">
    <location>
        <begin position="236"/>
        <end position="255"/>
    </location>
</feature>
<protein>
    <recommendedName>
        <fullName evidence="6">DUF4283 domain-containing protein</fullName>
    </recommendedName>
</protein>
<evidence type="ECO:0000256" key="1">
    <source>
        <dbReference type="SAM" id="MobiDB-lite"/>
    </source>
</evidence>
<sequence length="308" mass="35814">MELQAWTPNFNPNEDNHIIPIWIVIPELPWNFYYREVLSVLLSPIGKVLHLDLASMQKIRRSVAKVKMQVGLTKDKAHHVWLGFDKDQDVNGEGQWLEVVYEDLPYYCLYYRHLVHEEYKCNIRKREEQEKKNAATTKATTHNANNHLTNKLKGETATPHEQMVQRQQNYQTSNQKIEEQCKIEEQQGIINHKVIAQQTKKDNHSNNQWQFQKKKNFKGINQKNKQHKQKHPQQQALETQLSRPSQPSGVMNKSQCAPPKPLEIPEAIHNTAYSADACNGGQICAHEPPNEIWHFTGIKTPQIIHEST</sequence>
<reference evidence="3 4" key="2">
    <citation type="submission" date="2025-04" db="UniProtKB">
        <authorList>
            <consortium name="RefSeq"/>
        </authorList>
    </citation>
    <scope>IDENTIFICATION</scope>
</reference>